<evidence type="ECO:0000256" key="8">
    <source>
        <dbReference type="PROSITE-ProRule" id="PRU01363"/>
    </source>
</evidence>
<dbReference type="Proteomes" id="UP000800094">
    <property type="component" value="Unassembled WGS sequence"/>
</dbReference>
<dbReference type="InterPro" id="IPR013154">
    <property type="entry name" value="ADH-like_N"/>
</dbReference>
<dbReference type="InterPro" id="IPR020807">
    <property type="entry name" value="PKS_DH"/>
</dbReference>
<dbReference type="GO" id="GO:0031177">
    <property type="term" value="F:phosphopantetheine binding"/>
    <property type="evidence" value="ECO:0007669"/>
    <property type="project" value="InterPro"/>
</dbReference>
<dbReference type="Pfam" id="PF16197">
    <property type="entry name" value="KAsynt_C_assoc"/>
    <property type="match status" value="1"/>
</dbReference>
<dbReference type="Gene3D" id="3.90.180.10">
    <property type="entry name" value="Medium-chain alcohol dehydrogenases, catalytic domain"/>
    <property type="match status" value="1"/>
</dbReference>
<dbReference type="PROSITE" id="PS00606">
    <property type="entry name" value="KS3_1"/>
    <property type="match status" value="1"/>
</dbReference>
<dbReference type="GO" id="GO:0006633">
    <property type="term" value="P:fatty acid biosynthetic process"/>
    <property type="evidence" value="ECO:0007669"/>
    <property type="project" value="InterPro"/>
</dbReference>
<keyword evidence="3" id="KW-0808">Transferase</keyword>
<dbReference type="Pfam" id="PF21089">
    <property type="entry name" value="PKS_DH_N"/>
    <property type="match status" value="1"/>
</dbReference>
<dbReference type="InterPro" id="IPR014030">
    <property type="entry name" value="Ketoacyl_synth_N"/>
</dbReference>
<evidence type="ECO:0000256" key="1">
    <source>
        <dbReference type="ARBA" id="ARBA00022450"/>
    </source>
</evidence>
<evidence type="ECO:0000259" key="11">
    <source>
        <dbReference type="PROSITE" id="PS52019"/>
    </source>
</evidence>
<feature type="region of interest" description="N-terminal hotdog fold" evidence="8">
    <location>
        <begin position="962"/>
        <end position="1099"/>
    </location>
</feature>
<dbReference type="InterPro" id="IPR020841">
    <property type="entry name" value="PKS_Beta-ketoAc_synthase_dom"/>
</dbReference>
<keyword evidence="13" id="KW-1185">Reference proteome</keyword>
<dbReference type="InterPro" id="IPR049551">
    <property type="entry name" value="PKS_DH_C"/>
</dbReference>
<dbReference type="GO" id="GO:0004312">
    <property type="term" value="F:fatty acid synthase activity"/>
    <property type="evidence" value="ECO:0007669"/>
    <property type="project" value="TreeGrafter"/>
</dbReference>
<dbReference type="InterPro" id="IPR020806">
    <property type="entry name" value="PKS_PP-bd"/>
</dbReference>
<dbReference type="SUPFAM" id="SSF53901">
    <property type="entry name" value="Thiolase-like"/>
    <property type="match status" value="1"/>
</dbReference>
<protein>
    <submittedName>
        <fullName evidence="12">Uncharacterized protein</fullName>
    </submittedName>
</protein>
<evidence type="ECO:0000256" key="3">
    <source>
        <dbReference type="ARBA" id="ARBA00022679"/>
    </source>
</evidence>
<reference evidence="12" key="1">
    <citation type="journal article" date="2020" name="Stud. Mycol.">
        <title>101 Dothideomycetes genomes: a test case for predicting lifestyles and emergence of pathogens.</title>
        <authorList>
            <person name="Haridas S."/>
            <person name="Albert R."/>
            <person name="Binder M."/>
            <person name="Bloem J."/>
            <person name="Labutti K."/>
            <person name="Salamov A."/>
            <person name="Andreopoulos B."/>
            <person name="Baker S."/>
            <person name="Barry K."/>
            <person name="Bills G."/>
            <person name="Bluhm B."/>
            <person name="Cannon C."/>
            <person name="Castanera R."/>
            <person name="Culley D."/>
            <person name="Daum C."/>
            <person name="Ezra D."/>
            <person name="Gonzalez J."/>
            <person name="Henrissat B."/>
            <person name="Kuo A."/>
            <person name="Liang C."/>
            <person name="Lipzen A."/>
            <person name="Lutzoni F."/>
            <person name="Magnuson J."/>
            <person name="Mondo S."/>
            <person name="Nolan M."/>
            <person name="Ohm R."/>
            <person name="Pangilinan J."/>
            <person name="Park H.-J."/>
            <person name="Ramirez L."/>
            <person name="Alfaro M."/>
            <person name="Sun H."/>
            <person name="Tritt A."/>
            <person name="Yoshinaga Y."/>
            <person name="Zwiers L.-H."/>
            <person name="Turgeon B."/>
            <person name="Goodwin S."/>
            <person name="Spatafora J."/>
            <person name="Crous P."/>
            <person name="Grigoriev I."/>
        </authorList>
    </citation>
    <scope>NUCLEOTIDE SEQUENCE</scope>
    <source>
        <strain evidence="12">CBS 122368</strain>
    </source>
</reference>
<dbReference type="Gene3D" id="1.10.1200.10">
    <property type="entry name" value="ACP-like"/>
    <property type="match status" value="1"/>
</dbReference>
<dbReference type="InterPro" id="IPR029063">
    <property type="entry name" value="SAM-dependent_MTases_sf"/>
</dbReference>
<dbReference type="Pfam" id="PF08240">
    <property type="entry name" value="ADH_N"/>
    <property type="match status" value="1"/>
</dbReference>
<dbReference type="SMART" id="SM00822">
    <property type="entry name" value="PKS_KR"/>
    <property type="match status" value="1"/>
</dbReference>
<dbReference type="SUPFAM" id="SSF50129">
    <property type="entry name" value="GroES-like"/>
    <property type="match status" value="1"/>
</dbReference>
<dbReference type="InterPro" id="IPR050091">
    <property type="entry name" value="PKS_NRPS_Biosynth_Enz"/>
</dbReference>
<evidence type="ECO:0000256" key="2">
    <source>
        <dbReference type="ARBA" id="ARBA00022553"/>
    </source>
</evidence>
<dbReference type="Pfam" id="PF08242">
    <property type="entry name" value="Methyltransf_12"/>
    <property type="match status" value="1"/>
</dbReference>
<dbReference type="SMART" id="SM00825">
    <property type="entry name" value="PKS_KS"/>
    <property type="match status" value="1"/>
</dbReference>
<dbReference type="GO" id="GO:0032259">
    <property type="term" value="P:methylation"/>
    <property type="evidence" value="ECO:0007669"/>
    <property type="project" value="UniProtKB-KW"/>
</dbReference>
<dbReference type="CDD" id="cd02440">
    <property type="entry name" value="AdoMet_MTases"/>
    <property type="match status" value="1"/>
</dbReference>
<dbReference type="SUPFAM" id="SSF55048">
    <property type="entry name" value="Probable ACP-binding domain of malonyl-CoA ACP transacylase"/>
    <property type="match status" value="1"/>
</dbReference>
<feature type="active site" description="Proton donor; for dehydratase activity" evidence="8">
    <location>
        <position position="1177"/>
    </location>
</feature>
<dbReference type="PROSITE" id="PS00012">
    <property type="entry name" value="PHOSPHOPANTETHEINE"/>
    <property type="match status" value="1"/>
</dbReference>
<dbReference type="InterPro" id="IPR049900">
    <property type="entry name" value="PKS_mFAS_DH"/>
</dbReference>
<name>A0A6A6I441_9PLEO</name>
<dbReference type="PROSITE" id="PS50075">
    <property type="entry name" value="CARRIER"/>
    <property type="match status" value="1"/>
</dbReference>
<keyword evidence="2" id="KW-0597">Phosphoprotein</keyword>
<dbReference type="InterPro" id="IPR036291">
    <property type="entry name" value="NAD(P)-bd_dom_sf"/>
</dbReference>
<dbReference type="SMART" id="SM00827">
    <property type="entry name" value="PKS_AT"/>
    <property type="match status" value="1"/>
</dbReference>
<dbReference type="InterPro" id="IPR001227">
    <property type="entry name" value="Ac_transferase_dom_sf"/>
</dbReference>
<dbReference type="InterPro" id="IPR013217">
    <property type="entry name" value="Methyltransf_12"/>
</dbReference>
<dbReference type="InterPro" id="IPR016036">
    <property type="entry name" value="Malonyl_transacylase_ACP-bd"/>
</dbReference>
<organism evidence="12 13">
    <name type="scientific">Trematosphaeria pertusa</name>
    <dbReference type="NCBI Taxonomy" id="390896"/>
    <lineage>
        <taxon>Eukaryota</taxon>
        <taxon>Fungi</taxon>
        <taxon>Dikarya</taxon>
        <taxon>Ascomycota</taxon>
        <taxon>Pezizomycotina</taxon>
        <taxon>Dothideomycetes</taxon>
        <taxon>Pleosporomycetidae</taxon>
        <taxon>Pleosporales</taxon>
        <taxon>Massarineae</taxon>
        <taxon>Trematosphaeriaceae</taxon>
        <taxon>Trematosphaeria</taxon>
    </lineage>
</organism>
<dbReference type="InterPro" id="IPR006162">
    <property type="entry name" value="Ppantetheine_attach_site"/>
</dbReference>
<keyword evidence="4" id="KW-0521">NADP</keyword>
<dbReference type="Gene3D" id="3.40.47.10">
    <property type="match status" value="1"/>
</dbReference>
<evidence type="ECO:0000259" key="10">
    <source>
        <dbReference type="PROSITE" id="PS52004"/>
    </source>
</evidence>
<dbReference type="InterPro" id="IPR032821">
    <property type="entry name" value="PKS_assoc"/>
</dbReference>
<dbReference type="GeneID" id="54589912"/>
<keyword evidence="6" id="KW-0511">Multifunctional enzyme</keyword>
<dbReference type="GO" id="GO:0008168">
    <property type="term" value="F:methyltransferase activity"/>
    <property type="evidence" value="ECO:0007669"/>
    <property type="project" value="UniProtKB-KW"/>
</dbReference>
<evidence type="ECO:0000313" key="12">
    <source>
        <dbReference type="EMBL" id="KAF2244370.1"/>
    </source>
</evidence>
<sequence>MDAATMNGTATPARNCPEPIAIVSMACRWPGGIASASELWDLLKDKRSGYSDFPQSRINAEGFYHPDQHRPGSFYTQGGFFLQDDPRKFDHKLFGISPVEARTMDPAQRKLLEVTFEAFENAGAPLERVSGSRTGVYVGNFNADHQAMQFRDPDHPLPYAATGGGVTILSNRISYVFNLKGPSLTVDTACSSAMYALHMAVSAIRARECDAAIVAGSNLILDPAAQIFTTKLGAISPTSVCHTFDAAADGYARADGFGALYLMSLEKAIEGRYPVRAVIRGTAINANGHGNGITHPSVEGQEAVIRQAYHCAGDLNPADTGYFECHGTGTPVGDPIEVSAIGRVFAEHHTHSPLLIGSIKPSLGHSESASAIASIMKAVLAIGRGEIPPTVGITNFNPNIDFNGACVKVVTDLTPWPSGAPRRVSINSFGYGGANAHVILDHAQEVLSGYCKLPDKIPFRTNGVPKSYNINARAPCSGVIAEEECSTNEPAHSSESRRFLLPFSAHDAESLKANIRNLSNLRHDHDLKSLSYTLAARRTLYPSRAFVMLSSDLPPTGLNLSDCVFAKHSASREPTLCFVFTGQGAQWVGMGSELYEKYSAFTSSIDDQDAILARLSNGPNWRIAGVLQDMENVSIHHPEISQTVCTALQVALVDLLASWNITPVAVVGHSSGEIAATYAAGRISVVEAILAAYFRGYAASKLEKRGKMVAVGLGVEQLTRYLEGKESRARIAAINSSVAVTLSGESDAIDDLSRQFEEEAIFCRQLQTGGMAYHSHHMAEVGLLYERLLDNGLAELKHLIQNKVAAESPLVWSSSVWPHKRSSKITINSKYWRRNLESPVRFSEAVENLLQHDVSTFLEIGPHPALRSTLKQSFKSPNPSAKDELAILATLSRHRDSVTSLLELSGYLFLHGYPVDISQANQTTKVTQTCQDLPNYAYHYGEILYHESRMSKEWRLRKHLRHDLLGARRTGDSGLHPSWRNVIVLNHVPWLRDHKLGSHIVFPAAGYVSMAIEAMRQRHLETAPEMSIATYSLRNVAINSALEIPDDDTGVEIVLNMQSQALTTSTSSCWYEFKVTSSRDSGDWIENCTGLISVNYSGSSSRISEAEEANGMVKVQAKRWYQKFSELGIVYGPFFQAISSLSASKARNGAQAFINLAKTSGSMIRESGYVIHPTALDNCLQLALVASHGGDIGAARSAYVPTLLSDLTVWVPSRDTFAHAFAEGRLVGPRGLSARVRLETEAGKPLLQLESLRCVAQTLPPGSTSTNETRPHNPFSRLNWKPDIDALCNTDAQRLFPPPGDGRLAKHAFEGLARLSACVLVDIATRFPREQANGTSETVRRFLAWVHRWYDQRASCTPYGLEALLSFPHDRSVIINALFSELEDVVEARIIRRVYENLSVIVLKEGDGLQLLLQDGLLADLYTIGVGTTWAYPQLQKAIDLIAHKHPRAKIIEIGAGTGGATRRIMEILKGSTVQKRYRTYTFTDVTSAFLASAQQEFARCRGMEYRTLDIEMDPTAQGFQPEFDVAIASQVLHATWDISQTLRNVRKLLKPGSKLVLVELTRMHLATGLVLGTLPDYWKGEADGRVDIPLLGRRQWDHKLRENGFSGIDIVLDDYPSGYESTSIIVTTVVEASDPCMTLSESHQLVFIVLQDPTSPLAVGVASQISDHGFLPSLLHIHDVSDIPRGSRVISLVEISGELGVCRDEETFNCLKVLLRKDSRLLWVSNRRMDTSLNPNLGSMPGLLSTVSHEIPNVRITQLCFERDLHPTPENVELIVSQALHPHNSTDSDRLEKIHVVRDGVAHICRIDPDEELNRDFRAQECLETISRTVPVWQAPPFHVEFDQPGLLSSMYFKGDPEFAQELDSDHIEIKVEAAGLNTKDIAIATGKFDWPYYSTECCGIVHCLGSNVTELKLGDRVAGAIPGKFENYVRCPASRVQRFDDRFGPTELASMPVSFMTAIYSLMHLAHLRKGESMLVTSAAGALGLAAMQIASNIGAQVYATVGGSEKHNLLESRYGIPHERIFNSRDGTAPQRLMEATGGRGVDVILSTTAGEQMHETWRCIAPMGRFIEVGRTDVIGKGRLAMEVFERNATFSSFDLGLLNQQRPDVVAGLMAEVANMCTRGIINPIENITTFNIRRLEEAMMFMGKGSHAGKVVITYSDEDTEIELRASTPKATFDPEAAYLLVGCQGGIGEAISQWMADRGAKHLLFLSRRGENGSEEPAALGSLRQRGVAVHIEACDITDEKCLEAIVERYAATRSIKGVIHAAMVLEDALFEKTSFAQLQSVLAPKVRGTINLHRATLSQPLAFFLMTSSIVSLVGTATQSAYAAANSFQDSFASYRRSLGLPATSLALGMISDAGFASKRPEIQRSLTRNGVYGTEIEEVVRMLDVVFAAGAGKEEDEGIGGEGARCHVLCGLEAAKIYAMDREKLGEEFIWSTDPRFAHVMQQIEDCHLASAEGGGLHTGPTQAGDGSSTEQQLLALASGCANSDSATTAPHAALAELATKALVERLAKLLFSPVDQVDAKAELQSFGVDSMMSTELRSWLSKTFGLNMSFVELMRKGVTAETIGGRVVEVLLSGKE</sequence>
<dbReference type="InterPro" id="IPR057326">
    <property type="entry name" value="KR_dom"/>
</dbReference>
<dbReference type="InterPro" id="IPR014031">
    <property type="entry name" value="Ketoacyl_synth_C"/>
</dbReference>
<dbReference type="SMART" id="SM00829">
    <property type="entry name" value="PKS_ER"/>
    <property type="match status" value="1"/>
</dbReference>
<feature type="active site" description="Proton acceptor; for dehydratase activity" evidence="8">
    <location>
        <position position="994"/>
    </location>
</feature>
<dbReference type="InterPro" id="IPR013968">
    <property type="entry name" value="PKS_KR"/>
</dbReference>
<dbReference type="InterPro" id="IPR016035">
    <property type="entry name" value="Acyl_Trfase/lysoPLipase"/>
</dbReference>
<dbReference type="SUPFAM" id="SSF53335">
    <property type="entry name" value="S-adenosyl-L-methionine-dependent methyltransferases"/>
    <property type="match status" value="1"/>
</dbReference>
<dbReference type="InterPro" id="IPR020843">
    <property type="entry name" value="ER"/>
</dbReference>
<dbReference type="PANTHER" id="PTHR43775:SF50">
    <property type="entry name" value="HIGHLY REDUCING POLYKETIDE SYNTHASE SRDA"/>
    <property type="match status" value="1"/>
</dbReference>
<feature type="region of interest" description="C-terminal hotdog fold" evidence="8">
    <location>
        <begin position="1112"/>
        <end position="1263"/>
    </location>
</feature>
<dbReference type="Pfam" id="PF00109">
    <property type="entry name" value="ketoacyl-synt"/>
    <property type="match status" value="1"/>
</dbReference>
<dbReference type="Pfam" id="PF00550">
    <property type="entry name" value="PP-binding"/>
    <property type="match status" value="1"/>
</dbReference>
<dbReference type="CDD" id="cd05195">
    <property type="entry name" value="enoyl_red"/>
    <property type="match status" value="1"/>
</dbReference>
<dbReference type="GO" id="GO:0044550">
    <property type="term" value="P:secondary metabolite biosynthetic process"/>
    <property type="evidence" value="ECO:0007669"/>
    <property type="project" value="TreeGrafter"/>
</dbReference>
<dbReference type="InterPro" id="IPR018201">
    <property type="entry name" value="Ketoacyl_synth_AS"/>
</dbReference>
<feature type="domain" description="Carrier" evidence="9">
    <location>
        <begin position="2503"/>
        <end position="2581"/>
    </location>
</feature>
<dbReference type="PROSITE" id="PS52019">
    <property type="entry name" value="PKS_MFAS_DH"/>
    <property type="match status" value="1"/>
</dbReference>
<dbReference type="Gene3D" id="3.40.366.10">
    <property type="entry name" value="Malonyl-Coenzyme A Acyl Carrier Protein, domain 2"/>
    <property type="match status" value="1"/>
</dbReference>
<dbReference type="GO" id="GO:0004315">
    <property type="term" value="F:3-oxoacyl-[acyl-carrier-protein] synthase activity"/>
    <property type="evidence" value="ECO:0007669"/>
    <property type="project" value="InterPro"/>
</dbReference>
<proteinExistence type="predicted"/>
<dbReference type="GO" id="GO:0016491">
    <property type="term" value="F:oxidoreductase activity"/>
    <property type="evidence" value="ECO:0007669"/>
    <property type="project" value="UniProtKB-KW"/>
</dbReference>
<dbReference type="SUPFAM" id="SSF47336">
    <property type="entry name" value="ACP-like"/>
    <property type="match status" value="1"/>
</dbReference>
<keyword evidence="7" id="KW-0012">Acyltransferase</keyword>
<dbReference type="CDD" id="cd00833">
    <property type="entry name" value="PKS"/>
    <property type="match status" value="1"/>
</dbReference>
<dbReference type="PROSITE" id="PS52004">
    <property type="entry name" value="KS3_2"/>
    <property type="match status" value="1"/>
</dbReference>
<dbReference type="SUPFAM" id="SSF52151">
    <property type="entry name" value="FabD/lysophospholipase-like"/>
    <property type="match status" value="1"/>
</dbReference>
<dbReference type="InterPro" id="IPR042104">
    <property type="entry name" value="PKS_dehydratase_sf"/>
</dbReference>
<dbReference type="InterPro" id="IPR011032">
    <property type="entry name" value="GroES-like_sf"/>
</dbReference>
<dbReference type="InterPro" id="IPR016039">
    <property type="entry name" value="Thiolase-like"/>
</dbReference>
<dbReference type="CDD" id="cd05274">
    <property type="entry name" value="KR_FAS_SDR_x"/>
    <property type="match status" value="1"/>
</dbReference>
<evidence type="ECO:0000313" key="13">
    <source>
        <dbReference type="Proteomes" id="UP000800094"/>
    </source>
</evidence>
<dbReference type="EMBL" id="ML987203">
    <property type="protein sequence ID" value="KAF2244370.1"/>
    <property type="molecule type" value="Genomic_DNA"/>
</dbReference>
<evidence type="ECO:0000256" key="7">
    <source>
        <dbReference type="ARBA" id="ARBA00023315"/>
    </source>
</evidence>
<feature type="domain" description="PKS/mFAS DH" evidence="11">
    <location>
        <begin position="962"/>
        <end position="1263"/>
    </location>
</feature>
<dbReference type="RefSeq" id="XP_033679374.1">
    <property type="nucleotide sequence ID" value="XM_033836582.1"/>
</dbReference>
<dbReference type="SUPFAM" id="SSF51735">
    <property type="entry name" value="NAD(P)-binding Rossmann-fold domains"/>
    <property type="match status" value="2"/>
</dbReference>
<dbReference type="OrthoDB" id="329835at2759"/>
<dbReference type="Gene3D" id="3.10.129.110">
    <property type="entry name" value="Polyketide synthase dehydratase"/>
    <property type="match status" value="1"/>
</dbReference>
<dbReference type="SMART" id="SM00823">
    <property type="entry name" value="PKS_PP"/>
    <property type="match status" value="1"/>
</dbReference>
<evidence type="ECO:0000256" key="4">
    <source>
        <dbReference type="ARBA" id="ARBA00022857"/>
    </source>
</evidence>
<evidence type="ECO:0000256" key="5">
    <source>
        <dbReference type="ARBA" id="ARBA00023002"/>
    </source>
</evidence>
<feature type="domain" description="Ketosynthase family 3 (KS3)" evidence="10">
    <location>
        <begin position="17"/>
        <end position="442"/>
    </location>
</feature>
<dbReference type="Gene3D" id="3.40.50.150">
    <property type="entry name" value="Vaccinia Virus protein VP39"/>
    <property type="match status" value="1"/>
</dbReference>
<dbReference type="SMART" id="SM00826">
    <property type="entry name" value="PKS_DH"/>
    <property type="match status" value="1"/>
</dbReference>
<dbReference type="Pfam" id="PF08659">
    <property type="entry name" value="KR"/>
    <property type="match status" value="1"/>
</dbReference>
<evidence type="ECO:0000259" key="9">
    <source>
        <dbReference type="PROSITE" id="PS50075"/>
    </source>
</evidence>
<dbReference type="Pfam" id="PF13602">
    <property type="entry name" value="ADH_zinc_N_2"/>
    <property type="match status" value="1"/>
</dbReference>
<keyword evidence="1" id="KW-0596">Phosphopantetheine</keyword>
<dbReference type="Gene3D" id="3.40.50.720">
    <property type="entry name" value="NAD(P)-binding Rossmann-like Domain"/>
    <property type="match status" value="2"/>
</dbReference>
<accession>A0A6A6I441</accession>
<gene>
    <name evidence="12" type="ORF">BU26DRAFT_99538</name>
</gene>
<keyword evidence="5" id="KW-0560">Oxidoreductase</keyword>
<dbReference type="Pfam" id="PF00698">
    <property type="entry name" value="Acyl_transf_1"/>
    <property type="match status" value="1"/>
</dbReference>
<evidence type="ECO:0000256" key="6">
    <source>
        <dbReference type="ARBA" id="ARBA00023268"/>
    </source>
</evidence>
<dbReference type="InterPro" id="IPR014043">
    <property type="entry name" value="Acyl_transferase_dom"/>
</dbReference>
<dbReference type="InterPro" id="IPR036736">
    <property type="entry name" value="ACP-like_sf"/>
</dbReference>
<dbReference type="PANTHER" id="PTHR43775">
    <property type="entry name" value="FATTY ACID SYNTHASE"/>
    <property type="match status" value="1"/>
</dbReference>
<dbReference type="InterPro" id="IPR049552">
    <property type="entry name" value="PKS_DH_N"/>
</dbReference>
<dbReference type="Pfam" id="PF02801">
    <property type="entry name" value="Ketoacyl-synt_C"/>
    <property type="match status" value="1"/>
</dbReference>
<dbReference type="InterPro" id="IPR009081">
    <property type="entry name" value="PP-bd_ACP"/>
</dbReference>
<dbReference type="Pfam" id="PF14765">
    <property type="entry name" value="PS-DH"/>
    <property type="match status" value="1"/>
</dbReference>